<organism evidence="1 2">
    <name type="scientific">Schistosoma margrebowiei</name>
    <dbReference type="NCBI Taxonomy" id="48269"/>
    <lineage>
        <taxon>Eukaryota</taxon>
        <taxon>Metazoa</taxon>
        <taxon>Spiralia</taxon>
        <taxon>Lophotrochozoa</taxon>
        <taxon>Platyhelminthes</taxon>
        <taxon>Trematoda</taxon>
        <taxon>Digenea</taxon>
        <taxon>Strigeidida</taxon>
        <taxon>Schistosomatoidea</taxon>
        <taxon>Schistosomatidae</taxon>
        <taxon>Schistosoma</taxon>
    </lineage>
</organism>
<dbReference type="AlphaFoldDB" id="A0A3P7ZH94"/>
<evidence type="ECO:0000313" key="2">
    <source>
        <dbReference type="Proteomes" id="UP000277204"/>
    </source>
</evidence>
<name>A0A3P7ZH94_9TREM</name>
<keyword evidence="2" id="KW-1185">Reference proteome</keyword>
<dbReference type="PANTHER" id="PTHR47027:SF25">
    <property type="entry name" value="REVERSE TRANSCRIPTASE DOMAIN-CONTAINING PROTEIN"/>
    <property type="match status" value="1"/>
</dbReference>
<dbReference type="EMBL" id="UZAI01003973">
    <property type="protein sequence ID" value="VDO83517.1"/>
    <property type="molecule type" value="Genomic_DNA"/>
</dbReference>
<sequence>MKSVRISICNDLLFTIVNKFSQWEFLIKDLADDLALLLQSQRQMQEKMTSVAAASAAVDLNIHKGKSKIFRYNTACINIITIDGYDLEDVKTFIYLGSIIDEHSGFNANVKAWIGKARSVYLQLKDI</sequence>
<proteinExistence type="predicted"/>
<dbReference type="PANTHER" id="PTHR47027">
    <property type="entry name" value="REVERSE TRANSCRIPTASE DOMAIN-CONTAINING PROTEIN"/>
    <property type="match status" value="1"/>
</dbReference>
<accession>A0A3P7ZH94</accession>
<protein>
    <recommendedName>
        <fullName evidence="3">Reverse transcriptase domain-containing protein</fullName>
    </recommendedName>
</protein>
<evidence type="ECO:0000313" key="1">
    <source>
        <dbReference type="EMBL" id="VDO83517.1"/>
    </source>
</evidence>
<reference evidence="1 2" key="1">
    <citation type="submission" date="2018-11" db="EMBL/GenBank/DDBJ databases">
        <authorList>
            <consortium name="Pathogen Informatics"/>
        </authorList>
    </citation>
    <scope>NUCLEOTIDE SEQUENCE [LARGE SCALE GENOMIC DNA]</scope>
    <source>
        <strain evidence="1 2">Zambia</strain>
    </source>
</reference>
<gene>
    <name evidence="1" type="ORF">SMRZ_LOCUS8829</name>
</gene>
<evidence type="ECO:0008006" key="3">
    <source>
        <dbReference type="Google" id="ProtNLM"/>
    </source>
</evidence>
<dbReference type="Proteomes" id="UP000277204">
    <property type="component" value="Unassembled WGS sequence"/>
</dbReference>